<comment type="caution">
    <text evidence="1">The sequence shown here is derived from an EMBL/GenBank/DDBJ whole genome shotgun (WGS) entry which is preliminary data.</text>
</comment>
<dbReference type="Proteomes" id="UP000261284">
    <property type="component" value="Unassembled WGS sequence"/>
</dbReference>
<protein>
    <recommendedName>
        <fullName evidence="3">Sugar ABC transporter ATPase</fullName>
    </recommendedName>
</protein>
<dbReference type="OrthoDB" id="3468002at2"/>
<evidence type="ECO:0008006" key="3">
    <source>
        <dbReference type="Google" id="ProtNLM"/>
    </source>
</evidence>
<dbReference type="RefSeq" id="WP_116845829.1">
    <property type="nucleotide sequence ID" value="NZ_QTJU01000001.1"/>
</dbReference>
<sequence length="180" mass="20257">MSDHSVSLVPKLSVCNDRKQKANETLKWLISIDAVKSEPSACILSSEYGYSISQGASKITAEPEYLPFELLVNGLEVITERQVFHAGENGIETLICPNCQEDIASEDWEFLNEWSSGESNNLTCPKCEVGAEIHNFKFIPAWGFSDLGFTFWNWPAFTDTFIEDFKRQVGCDIEVVYAKI</sequence>
<name>A0A3E1NQ79_9BACT</name>
<gene>
    <name evidence="1" type="ORF">DXN05_03615</name>
</gene>
<proteinExistence type="predicted"/>
<evidence type="ECO:0000313" key="1">
    <source>
        <dbReference type="EMBL" id="RFM30073.1"/>
    </source>
</evidence>
<accession>A0A3E1NQ79</accession>
<dbReference type="AlphaFoldDB" id="A0A3E1NQ79"/>
<reference evidence="1 2" key="1">
    <citation type="submission" date="2018-08" db="EMBL/GenBank/DDBJ databases">
        <title>Chitinophagaceae sp. K23C18032701, a novel bacterium isolated from forest soil.</title>
        <authorList>
            <person name="Wang C."/>
        </authorList>
    </citation>
    <scope>NUCLEOTIDE SEQUENCE [LARGE SCALE GENOMIC DNA]</scope>
    <source>
        <strain evidence="1 2">K23C18032701</strain>
    </source>
</reference>
<dbReference type="EMBL" id="QTJU01000001">
    <property type="protein sequence ID" value="RFM30073.1"/>
    <property type="molecule type" value="Genomic_DNA"/>
</dbReference>
<keyword evidence="2" id="KW-1185">Reference proteome</keyword>
<evidence type="ECO:0000313" key="2">
    <source>
        <dbReference type="Proteomes" id="UP000261284"/>
    </source>
</evidence>
<organism evidence="1 2">
    <name type="scientific">Deminuibacter soli</name>
    <dbReference type="NCBI Taxonomy" id="2291815"/>
    <lineage>
        <taxon>Bacteria</taxon>
        <taxon>Pseudomonadati</taxon>
        <taxon>Bacteroidota</taxon>
        <taxon>Chitinophagia</taxon>
        <taxon>Chitinophagales</taxon>
        <taxon>Chitinophagaceae</taxon>
        <taxon>Deminuibacter</taxon>
    </lineage>
</organism>